<dbReference type="PANTHER" id="PTHR34980">
    <property type="entry name" value="INNER MEMBRANE PROTEIN-RELATED-RELATED"/>
    <property type="match status" value="1"/>
</dbReference>
<feature type="transmembrane region" description="Helical" evidence="1">
    <location>
        <begin position="20"/>
        <end position="40"/>
    </location>
</feature>
<dbReference type="GO" id="GO:0005886">
    <property type="term" value="C:plasma membrane"/>
    <property type="evidence" value="ECO:0007669"/>
    <property type="project" value="TreeGrafter"/>
</dbReference>
<keyword evidence="1" id="KW-0472">Membrane</keyword>
<dbReference type="OMA" id="RDFWIWM"/>
<dbReference type="GeneID" id="93671047"/>
<keyword evidence="1" id="KW-1133">Transmembrane helix</keyword>
<feature type="transmembrane region" description="Helical" evidence="1">
    <location>
        <begin position="105"/>
        <end position="123"/>
    </location>
</feature>
<feature type="transmembrane region" description="Helical" evidence="1">
    <location>
        <begin position="75"/>
        <end position="93"/>
    </location>
</feature>
<dbReference type="AlphaFoldDB" id="A0A1B8SWD9"/>
<dbReference type="InterPro" id="IPR008523">
    <property type="entry name" value="DUF805"/>
</dbReference>
<keyword evidence="1" id="KW-0812">Transmembrane</keyword>
<evidence type="ECO:0000256" key="1">
    <source>
        <dbReference type="SAM" id="Phobius"/>
    </source>
</evidence>
<evidence type="ECO:0000313" key="3">
    <source>
        <dbReference type="Proteomes" id="UP000254208"/>
    </source>
</evidence>
<dbReference type="OrthoDB" id="9812349at2"/>
<reference evidence="2 3" key="1">
    <citation type="submission" date="2018-06" db="EMBL/GenBank/DDBJ databases">
        <authorList>
            <consortium name="Pathogen Informatics"/>
            <person name="Doyle S."/>
        </authorList>
    </citation>
    <scope>NUCLEOTIDE SEQUENCE [LARGE SCALE GENOMIC DNA]</scope>
    <source>
        <strain evidence="2 3">NCTC11801</strain>
    </source>
</reference>
<dbReference type="RefSeq" id="WP_004907027.1">
    <property type="nucleotide sequence ID" value="NZ_ABEXOA020000042.1"/>
</dbReference>
<protein>
    <submittedName>
        <fullName evidence="2">Predicted membrane protein</fullName>
    </submittedName>
</protein>
<proteinExistence type="predicted"/>
<feature type="transmembrane region" description="Helical" evidence="1">
    <location>
        <begin position="46"/>
        <end position="63"/>
    </location>
</feature>
<dbReference type="Proteomes" id="UP000254208">
    <property type="component" value="Unassembled WGS sequence"/>
</dbReference>
<dbReference type="EMBL" id="UGTZ01000001">
    <property type="protein sequence ID" value="SUC33523.1"/>
    <property type="molecule type" value="Genomic_DNA"/>
</dbReference>
<dbReference type="PANTHER" id="PTHR34980:SF1">
    <property type="entry name" value="INNER MEMBRANE PROTEIN"/>
    <property type="match status" value="1"/>
</dbReference>
<dbReference type="Pfam" id="PF05656">
    <property type="entry name" value="DUF805"/>
    <property type="match status" value="1"/>
</dbReference>
<evidence type="ECO:0000313" key="2">
    <source>
        <dbReference type="EMBL" id="SUC33523.1"/>
    </source>
</evidence>
<gene>
    <name evidence="2" type="ORF">NCTC11801_04564</name>
</gene>
<accession>A0A1B8SWD9</accession>
<sequence>MTLQQWAFSFKGRIGRRPFWVGIAVIFILMTAVALLQNVLLFSETLAISLFILLLYPLAAIFVKRLHDRGKSGGWFALILLAFALFSIDVSQFEPVWQWGIGRFLPLFITMIMVIDCGAFLGMEGVNRYGEETETVDYL</sequence>
<name>A0A1B8SWD9_PRORE</name>
<organism evidence="2 3">
    <name type="scientific">Providencia rettgeri</name>
    <dbReference type="NCBI Taxonomy" id="587"/>
    <lineage>
        <taxon>Bacteria</taxon>
        <taxon>Pseudomonadati</taxon>
        <taxon>Pseudomonadota</taxon>
        <taxon>Gammaproteobacteria</taxon>
        <taxon>Enterobacterales</taxon>
        <taxon>Morganellaceae</taxon>
        <taxon>Providencia</taxon>
    </lineage>
</organism>